<protein>
    <recommendedName>
        <fullName evidence="8">GATA-type domain-containing protein</fullName>
    </recommendedName>
</protein>
<feature type="compositionally biased region" description="Polar residues" evidence="7">
    <location>
        <begin position="312"/>
        <end position="321"/>
    </location>
</feature>
<feature type="region of interest" description="Disordered" evidence="7">
    <location>
        <begin position="49"/>
        <end position="81"/>
    </location>
</feature>
<feature type="compositionally biased region" description="Basic and acidic residues" evidence="7">
    <location>
        <begin position="322"/>
        <end position="331"/>
    </location>
</feature>
<comment type="subcellular location">
    <subcellularLocation>
        <location evidence="1">Nucleus</location>
    </subcellularLocation>
</comment>
<feature type="domain" description="GATA-type" evidence="8">
    <location>
        <begin position="238"/>
        <end position="267"/>
    </location>
</feature>
<dbReference type="Pfam" id="PF00320">
    <property type="entry name" value="GATA"/>
    <property type="match status" value="2"/>
</dbReference>
<dbReference type="PROSITE" id="PS00344">
    <property type="entry name" value="GATA_ZN_FINGER_1"/>
    <property type="match status" value="1"/>
</dbReference>
<evidence type="ECO:0000256" key="3">
    <source>
        <dbReference type="ARBA" id="ARBA00022771"/>
    </source>
</evidence>
<evidence type="ECO:0000256" key="2">
    <source>
        <dbReference type="ARBA" id="ARBA00022723"/>
    </source>
</evidence>
<proteinExistence type="predicted"/>
<dbReference type="InterPro" id="IPR000679">
    <property type="entry name" value="Znf_GATA"/>
</dbReference>
<evidence type="ECO:0000256" key="6">
    <source>
        <dbReference type="PROSITE-ProRule" id="PRU00094"/>
    </source>
</evidence>
<dbReference type="GO" id="GO:0005634">
    <property type="term" value="C:nucleus"/>
    <property type="evidence" value="ECO:0007669"/>
    <property type="project" value="UniProtKB-SubCell"/>
</dbReference>
<dbReference type="AlphaFoldDB" id="A0A9P8AAH9"/>
<feature type="domain" description="GATA-type" evidence="8">
    <location>
        <begin position="180"/>
        <end position="229"/>
    </location>
</feature>
<dbReference type="InterPro" id="IPR013088">
    <property type="entry name" value="Znf_NHR/GATA"/>
</dbReference>
<feature type="region of interest" description="Disordered" evidence="7">
    <location>
        <begin position="277"/>
        <end position="349"/>
    </location>
</feature>
<dbReference type="PROSITE" id="PS50114">
    <property type="entry name" value="GATA_ZN_FINGER_2"/>
    <property type="match status" value="2"/>
</dbReference>
<keyword evidence="5" id="KW-0539">Nucleus</keyword>
<comment type="caution">
    <text evidence="9">The sequence shown here is derived from an EMBL/GenBank/DDBJ whole genome shotgun (WGS) entry which is preliminary data.</text>
</comment>
<feature type="compositionally biased region" description="Basic and acidic residues" evidence="7">
    <location>
        <begin position="62"/>
        <end position="72"/>
    </location>
</feature>
<keyword evidence="3 6" id="KW-0863">Zinc-finger</keyword>
<evidence type="ECO:0000313" key="9">
    <source>
        <dbReference type="EMBL" id="KAG9325651.1"/>
    </source>
</evidence>
<evidence type="ECO:0000256" key="4">
    <source>
        <dbReference type="ARBA" id="ARBA00022833"/>
    </source>
</evidence>
<dbReference type="CDD" id="cd00202">
    <property type="entry name" value="ZnF_GATA"/>
    <property type="match status" value="1"/>
</dbReference>
<evidence type="ECO:0000256" key="1">
    <source>
        <dbReference type="ARBA" id="ARBA00004123"/>
    </source>
</evidence>
<dbReference type="GO" id="GO:0000978">
    <property type="term" value="F:RNA polymerase II cis-regulatory region sequence-specific DNA binding"/>
    <property type="evidence" value="ECO:0007669"/>
    <property type="project" value="TreeGrafter"/>
</dbReference>
<dbReference type="GO" id="GO:0000981">
    <property type="term" value="F:DNA-binding transcription factor activity, RNA polymerase II-specific"/>
    <property type="evidence" value="ECO:0007669"/>
    <property type="project" value="TreeGrafter"/>
</dbReference>
<dbReference type="GO" id="GO:0008270">
    <property type="term" value="F:zinc ion binding"/>
    <property type="evidence" value="ECO:0007669"/>
    <property type="project" value="UniProtKB-KW"/>
</dbReference>
<dbReference type="SUPFAM" id="SSF57716">
    <property type="entry name" value="Glucocorticoid receptor-like (DNA-binding domain)"/>
    <property type="match status" value="2"/>
</dbReference>
<keyword evidence="4" id="KW-0862">Zinc</keyword>
<dbReference type="PANTHER" id="PTHR10071">
    <property type="entry name" value="TRANSCRIPTION FACTOR GATA FAMILY MEMBER"/>
    <property type="match status" value="1"/>
</dbReference>
<keyword evidence="2" id="KW-0479">Metal-binding</keyword>
<feature type="compositionally biased region" description="Low complexity" evidence="7">
    <location>
        <begin position="127"/>
        <end position="142"/>
    </location>
</feature>
<dbReference type="SMART" id="SM00401">
    <property type="entry name" value="ZnF_GATA"/>
    <property type="match status" value="2"/>
</dbReference>
<dbReference type="GO" id="GO:0045944">
    <property type="term" value="P:positive regulation of transcription by RNA polymerase II"/>
    <property type="evidence" value="ECO:0007669"/>
    <property type="project" value="TreeGrafter"/>
</dbReference>
<gene>
    <name evidence="9" type="ORF">KVV02_001135</name>
</gene>
<dbReference type="GO" id="GO:0000122">
    <property type="term" value="P:negative regulation of transcription by RNA polymerase II"/>
    <property type="evidence" value="ECO:0007669"/>
    <property type="project" value="TreeGrafter"/>
</dbReference>
<evidence type="ECO:0000313" key="10">
    <source>
        <dbReference type="Proteomes" id="UP000717515"/>
    </source>
</evidence>
<evidence type="ECO:0000256" key="7">
    <source>
        <dbReference type="SAM" id="MobiDB-lite"/>
    </source>
</evidence>
<dbReference type="InterPro" id="IPR039355">
    <property type="entry name" value="Transcription_factor_GATA"/>
</dbReference>
<feature type="compositionally biased region" description="Polar residues" evidence="7">
    <location>
        <begin position="143"/>
        <end position="156"/>
    </location>
</feature>
<reference evidence="9" key="1">
    <citation type="submission" date="2021-07" db="EMBL/GenBank/DDBJ databases">
        <title>Draft genome of Mortierella alpina, strain LL118, isolated from an aspen leaf litter sample.</title>
        <authorList>
            <person name="Yang S."/>
            <person name="Vinatzer B.A."/>
        </authorList>
    </citation>
    <scope>NUCLEOTIDE SEQUENCE</scope>
    <source>
        <strain evidence="9">LL118</strain>
    </source>
</reference>
<dbReference type="Gene3D" id="3.30.50.10">
    <property type="entry name" value="Erythroid Transcription Factor GATA-1, subunit A"/>
    <property type="match status" value="2"/>
</dbReference>
<name>A0A9P8AAH9_MORAP</name>
<dbReference type="Proteomes" id="UP000717515">
    <property type="component" value="Unassembled WGS sequence"/>
</dbReference>
<feature type="region of interest" description="Disordered" evidence="7">
    <location>
        <begin position="127"/>
        <end position="171"/>
    </location>
</feature>
<dbReference type="PANTHER" id="PTHR10071:SF281">
    <property type="entry name" value="BOX A-BINDING FACTOR-RELATED"/>
    <property type="match status" value="1"/>
</dbReference>
<evidence type="ECO:0000256" key="5">
    <source>
        <dbReference type="ARBA" id="ARBA00023242"/>
    </source>
</evidence>
<organism evidence="9 10">
    <name type="scientific">Mortierella alpina</name>
    <name type="common">Oleaginous fungus</name>
    <name type="synonym">Mortierella renispora</name>
    <dbReference type="NCBI Taxonomy" id="64518"/>
    <lineage>
        <taxon>Eukaryota</taxon>
        <taxon>Fungi</taxon>
        <taxon>Fungi incertae sedis</taxon>
        <taxon>Mucoromycota</taxon>
        <taxon>Mortierellomycotina</taxon>
        <taxon>Mortierellomycetes</taxon>
        <taxon>Mortierellales</taxon>
        <taxon>Mortierellaceae</taxon>
        <taxon>Mortierella</taxon>
    </lineage>
</organism>
<dbReference type="EMBL" id="JAIFTL010000035">
    <property type="protein sequence ID" value="KAG9325651.1"/>
    <property type="molecule type" value="Genomic_DNA"/>
</dbReference>
<evidence type="ECO:0000259" key="8">
    <source>
        <dbReference type="PROSITE" id="PS50114"/>
    </source>
</evidence>
<accession>A0A9P8AAH9</accession>
<sequence length="441" mass="47674">MLLQEHPTQEQQHIHGVHGDHLMQPAEQTHARSFDLSDHDEAADPICRSSLERDSASVSSGELRHEESDHPTDLPQVSASTTIPTLDELRRAYGWTFDSRTQIALTANHGQLPSSFPPLFAFTARPSSSSSSSSGFPSTSASNADGLTFNTKQQSQDQHKPRRSLTKHELHAMDPDPKYCDNCRTTTTPSWRRCPLGRILLCNACGLYQKLHGRPRPFFKAKDGTIKIHRTLPDHAPCAICGTTQTPIWRKRPDNTVICNGCSLISKQSRSLDFSHGVEAQPFPSPPQSAYSGSAVYTPGKKTRERSRGKGSVTSSSTHSQNRNEGDDFGSHKRSRYRNSSAVTDGEARTKREDGVLEFYSEYNSDIGAGAEVAAVAAAAAGNTNGPHHCNLHGGYGSCTCSQYFGGASDGPSDGLPGPNAAIGSATDTLSTMPLEATITQ</sequence>